<dbReference type="Gene3D" id="1.20.1250.20">
    <property type="entry name" value="MFS general substrate transporter like domains"/>
    <property type="match status" value="2"/>
</dbReference>
<evidence type="ECO:0000256" key="2">
    <source>
        <dbReference type="ARBA" id="ARBA00022989"/>
    </source>
</evidence>
<reference evidence="5 6" key="1">
    <citation type="submission" date="2019-03" db="EMBL/GenBank/DDBJ databases">
        <title>Genomic Encyclopedia of Type Strains, Phase IV (KMG-IV): sequencing the most valuable type-strain genomes for metagenomic binning, comparative biology and taxonomic classification.</title>
        <authorList>
            <person name="Goeker M."/>
        </authorList>
    </citation>
    <scope>NUCLEOTIDE SEQUENCE [LARGE SCALE GENOMIC DNA]</scope>
    <source>
        <strain evidence="5 6">DSM 5604</strain>
    </source>
</reference>
<dbReference type="AlphaFoldDB" id="A0A4R6X5B6"/>
<feature type="transmembrane region" description="Helical" evidence="4">
    <location>
        <begin position="294"/>
        <end position="314"/>
    </location>
</feature>
<feature type="transmembrane region" description="Helical" evidence="4">
    <location>
        <begin position="269"/>
        <end position="288"/>
    </location>
</feature>
<dbReference type="PANTHER" id="PTHR23121">
    <property type="entry name" value="SODIUM-DEPENDENT GLUCOSE TRANSPORTER 1"/>
    <property type="match status" value="1"/>
</dbReference>
<evidence type="ECO:0000256" key="4">
    <source>
        <dbReference type="SAM" id="Phobius"/>
    </source>
</evidence>
<dbReference type="Proteomes" id="UP000295729">
    <property type="component" value="Unassembled WGS sequence"/>
</dbReference>
<evidence type="ECO:0000313" key="5">
    <source>
        <dbReference type="EMBL" id="TDR14136.1"/>
    </source>
</evidence>
<feature type="transmembrane region" description="Helical" evidence="4">
    <location>
        <begin position="204"/>
        <end position="226"/>
    </location>
</feature>
<dbReference type="InterPro" id="IPR036259">
    <property type="entry name" value="MFS_trans_sf"/>
</dbReference>
<feature type="transmembrane region" description="Helical" evidence="4">
    <location>
        <begin position="98"/>
        <end position="122"/>
    </location>
</feature>
<proteinExistence type="predicted"/>
<evidence type="ECO:0000256" key="3">
    <source>
        <dbReference type="ARBA" id="ARBA00023136"/>
    </source>
</evidence>
<accession>A0A4R6X5B6</accession>
<dbReference type="SUPFAM" id="SSF103473">
    <property type="entry name" value="MFS general substrate transporter"/>
    <property type="match status" value="1"/>
</dbReference>
<dbReference type="GO" id="GO:0022857">
    <property type="term" value="F:transmembrane transporter activity"/>
    <property type="evidence" value="ECO:0007669"/>
    <property type="project" value="InterPro"/>
</dbReference>
<dbReference type="Pfam" id="PF07690">
    <property type="entry name" value="MFS_1"/>
    <property type="match status" value="1"/>
</dbReference>
<protein>
    <submittedName>
        <fullName evidence="5">Fucose permease</fullName>
    </submittedName>
</protein>
<dbReference type="PANTHER" id="PTHR23121:SF9">
    <property type="entry name" value="SODIUM-DEPENDENT GLUCOSE TRANSPORTER 1"/>
    <property type="match status" value="1"/>
</dbReference>
<feature type="transmembrane region" description="Helical" evidence="4">
    <location>
        <begin position="162"/>
        <end position="183"/>
    </location>
</feature>
<name>A0A4R6X5B6_9GAMM</name>
<evidence type="ECO:0000313" key="6">
    <source>
        <dbReference type="Proteomes" id="UP000295729"/>
    </source>
</evidence>
<gene>
    <name evidence="5" type="ORF">C8D85_1669</name>
</gene>
<sequence>MKIHEWKRTATYYAMFIVCGAVSGMLGPSLVYLADLAQATVSQISVLFMARGIGNILGALLASRMYDRFAGHHYLILMLVCVIAGLWMIPFATSLTVLIAIFFLLGASEVSLNTGGNLMMLWLHREKVGAYVTFLHLCYSMGAMIAPMIFVFSMWLSGDFGWGFWLIALYSCLFPILLARQVSPAFPVSSCQDSVAPEKQTLRFYAYLWVVFLYVSFEISIAGWISTYGVLSGWDQEHAALLSTWFFLALSLGRLCFIPLQRWLTERQCVTGLLVISVLSSVAMIWLANIHLGWVAFGLGFGCSALFPLMFSFANSILVLTGRRTGLVFVCCGLGALVAPSLSGPIIDHLGVTAFPWLLLLLALLLVGSWGRLVRIAGR</sequence>
<feature type="transmembrane region" description="Helical" evidence="4">
    <location>
        <begin position="12"/>
        <end position="34"/>
    </location>
</feature>
<comment type="caution">
    <text evidence="5">The sequence shown here is derived from an EMBL/GenBank/DDBJ whole genome shotgun (WGS) entry which is preliminary data.</text>
</comment>
<keyword evidence="2 4" id="KW-1133">Transmembrane helix</keyword>
<keyword evidence="6" id="KW-1185">Reference proteome</keyword>
<keyword evidence="1 4" id="KW-0812">Transmembrane</keyword>
<feature type="transmembrane region" description="Helical" evidence="4">
    <location>
        <begin position="353"/>
        <end position="374"/>
    </location>
</feature>
<dbReference type="EMBL" id="SNZA01000002">
    <property type="protein sequence ID" value="TDR14136.1"/>
    <property type="molecule type" value="Genomic_DNA"/>
</dbReference>
<feature type="transmembrane region" description="Helical" evidence="4">
    <location>
        <begin position="238"/>
        <end position="257"/>
    </location>
</feature>
<feature type="transmembrane region" description="Helical" evidence="4">
    <location>
        <begin position="326"/>
        <end position="347"/>
    </location>
</feature>
<feature type="transmembrane region" description="Helical" evidence="4">
    <location>
        <begin position="74"/>
        <end position="92"/>
    </location>
</feature>
<feature type="transmembrane region" description="Helical" evidence="4">
    <location>
        <begin position="134"/>
        <end position="156"/>
    </location>
</feature>
<feature type="transmembrane region" description="Helical" evidence="4">
    <location>
        <begin position="40"/>
        <end position="62"/>
    </location>
</feature>
<evidence type="ECO:0000256" key="1">
    <source>
        <dbReference type="ARBA" id="ARBA00022692"/>
    </source>
</evidence>
<keyword evidence="3 4" id="KW-0472">Membrane</keyword>
<dbReference type="RefSeq" id="WP_244936968.1">
    <property type="nucleotide sequence ID" value="NZ_SNZA01000002.1"/>
</dbReference>
<organism evidence="5 6">
    <name type="scientific">Marinomonas communis</name>
    <dbReference type="NCBI Taxonomy" id="28254"/>
    <lineage>
        <taxon>Bacteria</taxon>
        <taxon>Pseudomonadati</taxon>
        <taxon>Pseudomonadota</taxon>
        <taxon>Gammaproteobacteria</taxon>
        <taxon>Oceanospirillales</taxon>
        <taxon>Oceanospirillaceae</taxon>
        <taxon>Marinomonas</taxon>
    </lineage>
</organism>
<dbReference type="InterPro" id="IPR011701">
    <property type="entry name" value="MFS"/>
</dbReference>